<dbReference type="EMBL" id="JARO02006177">
    <property type="protein sequence ID" value="KPP65628.1"/>
    <property type="molecule type" value="Genomic_DNA"/>
</dbReference>
<evidence type="ECO:0000256" key="3">
    <source>
        <dbReference type="PROSITE-ProRule" id="PRU00267"/>
    </source>
</evidence>
<keyword evidence="3" id="KW-0238">DNA-binding</keyword>
<reference evidence="7 9" key="2">
    <citation type="submission" date="2019-04" db="EMBL/GenBank/DDBJ databases">
        <authorList>
            <consortium name="Wellcome Sanger Institute Data Sharing"/>
        </authorList>
    </citation>
    <scope>NUCLEOTIDE SEQUENCE [LARGE SCALE GENOMIC DNA]</scope>
</reference>
<evidence type="ECO:0000313" key="8">
    <source>
        <dbReference type="Proteomes" id="UP000034805"/>
    </source>
</evidence>
<dbReference type="Pfam" id="PF00505">
    <property type="entry name" value="HMG_box"/>
    <property type="match status" value="1"/>
</dbReference>
<dbReference type="InterPro" id="IPR020568">
    <property type="entry name" value="Ribosomal_Su5_D2-typ_SF"/>
</dbReference>
<feature type="compositionally biased region" description="Basic and acidic residues" evidence="4">
    <location>
        <begin position="401"/>
        <end position="410"/>
    </location>
</feature>
<dbReference type="InterPro" id="IPR002099">
    <property type="entry name" value="MutL/Mlh/PMS"/>
</dbReference>
<evidence type="ECO:0000313" key="6">
    <source>
        <dbReference type="EMBL" id="KPP65628.1"/>
    </source>
</evidence>
<dbReference type="OrthoDB" id="10263226at2759"/>
<feature type="DNA-binding region" description="HMG box" evidence="3">
    <location>
        <begin position="551"/>
        <end position="619"/>
    </location>
</feature>
<dbReference type="GeneID" id="108927650"/>
<feature type="domain" description="HMG box" evidence="5">
    <location>
        <begin position="551"/>
        <end position="619"/>
    </location>
</feature>
<proteinExistence type="inferred from homology"/>
<evidence type="ECO:0000313" key="7">
    <source>
        <dbReference type="Ensembl" id="ENSSFOP00015026403.2"/>
    </source>
</evidence>
<accession>A0A0P7UD29</accession>
<dbReference type="FunFam" id="3.30.565.10:FF:000017">
    <property type="entry name" value="PMS1 homolog 1, mismatch repair system component"/>
    <property type="match status" value="1"/>
</dbReference>
<feature type="region of interest" description="Disordered" evidence="4">
    <location>
        <begin position="615"/>
        <end position="637"/>
    </location>
</feature>
<dbReference type="GO" id="GO:0005524">
    <property type="term" value="F:ATP binding"/>
    <property type="evidence" value="ECO:0007669"/>
    <property type="project" value="InterPro"/>
</dbReference>
<dbReference type="SMART" id="SM01340">
    <property type="entry name" value="DNA_mis_repair"/>
    <property type="match status" value="1"/>
</dbReference>
<feature type="region of interest" description="Disordered" evidence="4">
    <location>
        <begin position="458"/>
        <end position="501"/>
    </location>
</feature>
<dbReference type="Gene3D" id="3.30.565.10">
    <property type="entry name" value="Histidine kinase-like ATPase, C-terminal domain"/>
    <property type="match status" value="1"/>
</dbReference>
<dbReference type="SUPFAM" id="SSF55874">
    <property type="entry name" value="ATPase domain of HSP90 chaperone/DNA topoisomerase II/histidine kinase"/>
    <property type="match status" value="1"/>
</dbReference>
<dbReference type="InterPro" id="IPR038973">
    <property type="entry name" value="MutL/Mlh/Pms-like"/>
</dbReference>
<dbReference type="SUPFAM" id="SSF54211">
    <property type="entry name" value="Ribosomal protein S5 domain 2-like"/>
    <property type="match status" value="1"/>
</dbReference>
<dbReference type="SMART" id="SM00398">
    <property type="entry name" value="HMG"/>
    <property type="match status" value="1"/>
</dbReference>
<comment type="similarity">
    <text evidence="1">Belongs to the DNA mismatch repair MutL/HexB family.</text>
</comment>
<dbReference type="CTD" id="5378"/>
<dbReference type="InterPro" id="IPR014721">
    <property type="entry name" value="Ribsml_uS5_D2-typ_fold_subgr"/>
</dbReference>
<dbReference type="PANTHER" id="PTHR10073">
    <property type="entry name" value="DNA MISMATCH REPAIR PROTEIN MLH, PMS, MUTL"/>
    <property type="match status" value="1"/>
</dbReference>
<dbReference type="GO" id="GO:0140664">
    <property type="term" value="F:ATP-dependent DNA damage sensor activity"/>
    <property type="evidence" value="ECO:0007669"/>
    <property type="project" value="InterPro"/>
</dbReference>
<dbReference type="FunFam" id="3.30.230.10:FF:000030">
    <property type="entry name" value="PMS1 homolog 1, mismatch repair system component"/>
    <property type="match status" value="1"/>
</dbReference>
<sequence>MRQLPADTVRLLSSSQIVTCVSNVVKELVENSLDAGASSIEVKLENFGLDRLEVRDNGSGIKAVDAPVMALKHYTSKICCHDDLERLETYGFRGEALGSICAVAEVTVTTKTVSDKFSTQYTLNHTGHITSQKPSHLGQGTTVCVLKLFKNLPVRRQLYSNNKKCKEELKKAQDLLMAYGIIKPELRILLTHNKAAVWQKAKVPDHRTALMAVLGTAPMANMVPLQHHQEEPEVTIEGYFPKRGSDYSLTSSSNCDRTFIFINDRPVRHKEILKVLRQQYSSQVERDVSQSRYPILMMSITVPAASVDVNVTPDKTHVMLHNKDAVLLVVETMLVSLYGPESRTEPAFHSGAVAVVPDPSNCGSVLDDAGTGLDPPRCHTASLSRSSSSSQGGGADPDTALDPRSEEQGDHTAQPLQSRSADTSSSSISEDWVVDSIPRIPDLNLSLTDDDSILDALGTADFGPAEDGESPANAGRTGGVDTPEISAESWSRGHGLLDPDSREPLVPVKVCVPGATETEGTECEKRERMSSGVGDKASKLTAYDLISSCAVRRPLSASAIFEQEARAAVLRENPTASPRDIAAALEERWKNLGAEGRKKYEEKAEKELNRYNLQSKKVSERVTPAGESEKQPKLPLLSSGSLLAQKRKASFSQQQLDQLFSQPPKKKKTLPKNQSTLVPFSLEALRRRLTTRPVPCSTLGGLEIVGRLSSHGAWLVLRSHTLMLLNPSLLEEALLFNRLLETNVLPAASLCTPVQLTEGLLGGPENTRVLCDMQKETADLSGATYFSDPRLVANGFRIRLTPGSPSTESHLEVVGMADCVPFFGVADLREILTAIVKRNAATVKDCRPLKVHSFLEGEAVRLARQLPLRLSREDVRDMLSRKERQLSARDETCLHGRPFLHPLADVPETEQDAVRIAAATTCWST</sequence>
<dbReference type="InterPro" id="IPR013507">
    <property type="entry name" value="DNA_mismatch_S5_2-like"/>
</dbReference>
<dbReference type="InterPro" id="IPR036910">
    <property type="entry name" value="HMG_box_dom_sf"/>
</dbReference>
<name>A0A0P7UD29_SCLFO</name>
<dbReference type="Gene3D" id="3.30.230.10">
    <property type="match status" value="1"/>
</dbReference>
<dbReference type="RefSeq" id="XP_018596588.2">
    <property type="nucleotide sequence ID" value="XM_018741072.2"/>
</dbReference>
<dbReference type="GO" id="GO:0032389">
    <property type="term" value="C:MutLalpha complex"/>
    <property type="evidence" value="ECO:0007669"/>
    <property type="project" value="TreeGrafter"/>
</dbReference>
<dbReference type="SUPFAM" id="SSF47095">
    <property type="entry name" value="HMG-box"/>
    <property type="match status" value="1"/>
</dbReference>
<dbReference type="FunFam" id="1.10.30.10:FF:000026">
    <property type="entry name" value="PMS1 homolog 1, mismatch repair system component"/>
    <property type="match status" value="1"/>
</dbReference>
<dbReference type="Ensembl" id="ENSSFOT00015026698.2">
    <property type="protein sequence ID" value="ENSSFOP00015026403.2"/>
    <property type="gene ID" value="ENSSFOG00015016975.2"/>
</dbReference>
<evidence type="ECO:0000256" key="4">
    <source>
        <dbReference type="SAM" id="MobiDB-lite"/>
    </source>
</evidence>
<dbReference type="PANTHER" id="PTHR10073:SF54">
    <property type="entry name" value="PMS1 PROTEIN HOMOLOG 1"/>
    <property type="match status" value="1"/>
</dbReference>
<dbReference type="InterPro" id="IPR009071">
    <property type="entry name" value="HMG_box_dom"/>
</dbReference>
<dbReference type="STRING" id="113540.ENSSFOP00015026403"/>
<dbReference type="KEGG" id="sfm:108927650"/>
<dbReference type="GO" id="GO:0016887">
    <property type="term" value="F:ATP hydrolysis activity"/>
    <property type="evidence" value="ECO:0007669"/>
    <property type="project" value="InterPro"/>
</dbReference>
<dbReference type="Gene3D" id="1.10.30.10">
    <property type="entry name" value="High mobility group box domain"/>
    <property type="match status" value="1"/>
</dbReference>
<protein>
    <submittedName>
        <fullName evidence="7">PMS1 homolog 1, mismatch repair system component</fullName>
    </submittedName>
    <submittedName>
        <fullName evidence="6">PMS1 protein1-like</fullName>
    </submittedName>
</protein>
<dbReference type="Pfam" id="PF01119">
    <property type="entry name" value="DNA_mis_repair"/>
    <property type="match status" value="1"/>
</dbReference>
<reference evidence="6 8" key="1">
    <citation type="submission" date="2015-08" db="EMBL/GenBank/DDBJ databases">
        <title>The genome of the Asian arowana (Scleropages formosus).</title>
        <authorList>
            <person name="Tan M.H."/>
            <person name="Gan H.M."/>
            <person name="Croft L.J."/>
            <person name="Austin C.M."/>
        </authorList>
    </citation>
    <scope>NUCLEOTIDE SEQUENCE [LARGE SCALE GENOMIC DNA]</scope>
    <source>
        <strain evidence="6">Aro1</strain>
    </source>
</reference>
<dbReference type="Pfam" id="PF13589">
    <property type="entry name" value="HATPase_c_3"/>
    <property type="match status" value="1"/>
</dbReference>
<reference evidence="7" key="3">
    <citation type="submission" date="2025-05" db="UniProtKB">
        <authorList>
            <consortium name="Ensembl"/>
        </authorList>
    </citation>
    <scope>IDENTIFICATION</scope>
</reference>
<dbReference type="RefSeq" id="XP_018596579.2">
    <property type="nucleotide sequence ID" value="XM_018741063.2"/>
</dbReference>
<keyword evidence="3" id="KW-0539">Nucleus</keyword>
<keyword evidence="9" id="KW-1185">Reference proteome</keyword>
<dbReference type="PROSITE" id="PS50118">
    <property type="entry name" value="HMG_BOX_2"/>
    <property type="match status" value="1"/>
</dbReference>
<gene>
    <name evidence="7" type="primary">PMS1</name>
    <name evidence="6" type="ORF">Z043_115942</name>
</gene>
<evidence type="ECO:0000256" key="2">
    <source>
        <dbReference type="ARBA" id="ARBA00022763"/>
    </source>
</evidence>
<dbReference type="GO" id="GO:0006298">
    <property type="term" value="P:mismatch repair"/>
    <property type="evidence" value="ECO:0007669"/>
    <property type="project" value="InterPro"/>
</dbReference>
<dbReference type="AlphaFoldDB" id="A0A0P7UD29"/>
<dbReference type="Proteomes" id="UP000034805">
    <property type="component" value="Unassembled WGS sequence"/>
</dbReference>
<feature type="region of interest" description="Disordered" evidence="4">
    <location>
        <begin position="366"/>
        <end position="430"/>
    </location>
</feature>
<dbReference type="CDD" id="cd16926">
    <property type="entry name" value="HATPase_MutL-MLH-PMS-like"/>
    <property type="match status" value="1"/>
</dbReference>
<dbReference type="GO" id="GO:0030983">
    <property type="term" value="F:mismatched DNA binding"/>
    <property type="evidence" value="ECO:0007669"/>
    <property type="project" value="InterPro"/>
</dbReference>
<dbReference type="Proteomes" id="UP000694397">
    <property type="component" value="Chromosome 12"/>
</dbReference>
<feature type="compositionally biased region" description="Low complexity" evidence="4">
    <location>
        <begin position="418"/>
        <end position="430"/>
    </location>
</feature>
<dbReference type="GeneTree" id="ENSGT00940000157085"/>
<dbReference type="InterPro" id="IPR036890">
    <property type="entry name" value="HATPase_C_sf"/>
</dbReference>
<evidence type="ECO:0000313" key="9">
    <source>
        <dbReference type="Proteomes" id="UP000694397"/>
    </source>
</evidence>
<dbReference type="NCBIfam" id="TIGR00585">
    <property type="entry name" value="mutl"/>
    <property type="match status" value="1"/>
</dbReference>
<organism evidence="6 8">
    <name type="scientific">Scleropages formosus</name>
    <name type="common">Asian bonytongue</name>
    <name type="synonym">Osteoglossum formosum</name>
    <dbReference type="NCBI Taxonomy" id="113540"/>
    <lineage>
        <taxon>Eukaryota</taxon>
        <taxon>Metazoa</taxon>
        <taxon>Chordata</taxon>
        <taxon>Craniata</taxon>
        <taxon>Vertebrata</taxon>
        <taxon>Euteleostomi</taxon>
        <taxon>Actinopterygii</taxon>
        <taxon>Neopterygii</taxon>
        <taxon>Teleostei</taxon>
        <taxon>Osteoglossocephala</taxon>
        <taxon>Osteoglossomorpha</taxon>
        <taxon>Osteoglossiformes</taxon>
        <taxon>Osteoglossidae</taxon>
        <taxon>Scleropages</taxon>
    </lineage>
</organism>
<keyword evidence="2" id="KW-0227">DNA damage</keyword>
<dbReference type="InterPro" id="IPR014762">
    <property type="entry name" value="DNA_mismatch_repair_CS"/>
</dbReference>
<evidence type="ECO:0000256" key="1">
    <source>
        <dbReference type="ARBA" id="ARBA00006082"/>
    </source>
</evidence>
<dbReference type="PROSITE" id="PS00058">
    <property type="entry name" value="DNA_MISMATCH_REPAIR_1"/>
    <property type="match status" value="1"/>
</dbReference>
<dbReference type="CDD" id="cd03485">
    <property type="entry name" value="MutL_Trans_hPMS_1_like"/>
    <property type="match status" value="1"/>
</dbReference>
<evidence type="ECO:0000259" key="5">
    <source>
        <dbReference type="PROSITE" id="PS50118"/>
    </source>
</evidence>